<dbReference type="EMBL" id="MU005764">
    <property type="protein sequence ID" value="KAF2715793.1"/>
    <property type="molecule type" value="Genomic_DNA"/>
</dbReference>
<keyword evidence="2" id="KW-1185">Reference proteome</keyword>
<accession>A0A6G1KT45</accession>
<dbReference type="Proteomes" id="UP000799428">
    <property type="component" value="Unassembled WGS sequence"/>
</dbReference>
<evidence type="ECO:0000313" key="1">
    <source>
        <dbReference type="EMBL" id="KAF2715793.1"/>
    </source>
</evidence>
<reference evidence="1" key="1">
    <citation type="journal article" date="2020" name="Stud. Mycol.">
        <title>101 Dothideomycetes genomes: a test case for predicting lifestyles and emergence of pathogens.</title>
        <authorList>
            <person name="Haridas S."/>
            <person name="Albert R."/>
            <person name="Binder M."/>
            <person name="Bloem J."/>
            <person name="Labutti K."/>
            <person name="Salamov A."/>
            <person name="Andreopoulos B."/>
            <person name="Baker S."/>
            <person name="Barry K."/>
            <person name="Bills G."/>
            <person name="Bluhm B."/>
            <person name="Cannon C."/>
            <person name="Castanera R."/>
            <person name="Culley D."/>
            <person name="Daum C."/>
            <person name="Ezra D."/>
            <person name="Gonzalez J."/>
            <person name="Henrissat B."/>
            <person name="Kuo A."/>
            <person name="Liang C."/>
            <person name="Lipzen A."/>
            <person name="Lutzoni F."/>
            <person name="Magnuson J."/>
            <person name="Mondo S."/>
            <person name="Nolan M."/>
            <person name="Ohm R."/>
            <person name="Pangilinan J."/>
            <person name="Park H.-J."/>
            <person name="Ramirez L."/>
            <person name="Alfaro M."/>
            <person name="Sun H."/>
            <person name="Tritt A."/>
            <person name="Yoshinaga Y."/>
            <person name="Zwiers L.-H."/>
            <person name="Turgeon B."/>
            <person name="Goodwin S."/>
            <person name="Spatafora J."/>
            <person name="Crous P."/>
            <person name="Grigoriev I."/>
        </authorList>
    </citation>
    <scope>NUCLEOTIDE SEQUENCE</scope>
    <source>
        <strain evidence="1">CBS 279.74</strain>
    </source>
</reference>
<evidence type="ECO:0000313" key="2">
    <source>
        <dbReference type="Proteomes" id="UP000799428"/>
    </source>
</evidence>
<organism evidence="1 2">
    <name type="scientific">Pleomassaria siparia CBS 279.74</name>
    <dbReference type="NCBI Taxonomy" id="1314801"/>
    <lineage>
        <taxon>Eukaryota</taxon>
        <taxon>Fungi</taxon>
        <taxon>Dikarya</taxon>
        <taxon>Ascomycota</taxon>
        <taxon>Pezizomycotina</taxon>
        <taxon>Dothideomycetes</taxon>
        <taxon>Pleosporomycetidae</taxon>
        <taxon>Pleosporales</taxon>
        <taxon>Pleomassariaceae</taxon>
        <taxon>Pleomassaria</taxon>
    </lineage>
</organism>
<proteinExistence type="predicted"/>
<protein>
    <submittedName>
        <fullName evidence="1">Uncharacterized protein</fullName>
    </submittedName>
</protein>
<gene>
    <name evidence="1" type="ORF">K504DRAFT_446594</name>
</gene>
<sequence length="175" mass="19426">MNLSLRARRATWSEEVAASPQFHILSALTQQANVEPSDVVNQIIALAESSRDRLGDHLVATAEAVVELGKHPCDPKNTPEDCQRIENMNALAAQIAAASMAPQLDFIYYVRIALAHDDNGERDDFDMSSWNDAKQHMLDAQVKMRNLEAKKMLDAAIAQLKIAQSGRYRGVELQI</sequence>
<dbReference type="AlphaFoldDB" id="A0A6G1KT45"/>
<name>A0A6G1KT45_9PLEO</name>